<keyword evidence="1" id="KW-0677">Repeat</keyword>
<evidence type="ECO:0000259" key="5">
    <source>
        <dbReference type="PROSITE" id="PS50102"/>
    </source>
</evidence>
<dbReference type="Proteomes" id="UP000825729">
    <property type="component" value="Unassembled WGS sequence"/>
</dbReference>
<dbReference type="SMART" id="SM00360">
    <property type="entry name" value="RRM"/>
    <property type="match status" value="2"/>
</dbReference>
<dbReference type="CDD" id="cd12530">
    <property type="entry name" value="RRM3_EAR1_like"/>
    <property type="match status" value="1"/>
</dbReference>
<reference evidence="6 7" key="1">
    <citation type="submission" date="2021-07" db="EMBL/GenBank/DDBJ databases">
        <title>The Aristolochia fimbriata genome: insights into angiosperm evolution, floral development and chemical biosynthesis.</title>
        <authorList>
            <person name="Jiao Y."/>
        </authorList>
    </citation>
    <scope>NUCLEOTIDE SEQUENCE [LARGE SCALE GENOMIC DNA]</scope>
    <source>
        <strain evidence="6">IBCAS-2021</strain>
        <tissue evidence="6">Leaf</tissue>
    </source>
</reference>
<feature type="compositionally biased region" description="Basic residues" evidence="4">
    <location>
        <begin position="367"/>
        <end position="376"/>
    </location>
</feature>
<dbReference type="InterPro" id="IPR000504">
    <property type="entry name" value="RRM_dom"/>
</dbReference>
<feature type="domain" description="RRM" evidence="5">
    <location>
        <begin position="196"/>
        <end position="269"/>
    </location>
</feature>
<dbReference type="PANTHER" id="PTHR23189">
    <property type="entry name" value="RNA RECOGNITION MOTIF-CONTAINING"/>
    <property type="match status" value="1"/>
</dbReference>
<proteinExistence type="predicted"/>
<dbReference type="InterPro" id="IPR007201">
    <property type="entry name" value="Mei2-like_Rrm_C"/>
</dbReference>
<evidence type="ECO:0000256" key="1">
    <source>
        <dbReference type="ARBA" id="ARBA00022737"/>
    </source>
</evidence>
<dbReference type="InterPro" id="IPR034458">
    <property type="entry name" value="EAR1-like_RRM3"/>
</dbReference>
<feature type="compositionally biased region" description="Low complexity" evidence="4">
    <location>
        <begin position="542"/>
        <end position="563"/>
    </location>
</feature>
<dbReference type="FunFam" id="3.30.70.330:FF:001402">
    <property type="entry name" value="Terminal EAR1-like 1"/>
    <property type="match status" value="1"/>
</dbReference>
<dbReference type="Pfam" id="PF00076">
    <property type="entry name" value="RRM_1"/>
    <property type="match status" value="1"/>
</dbReference>
<dbReference type="GO" id="GO:0003723">
    <property type="term" value="F:RNA binding"/>
    <property type="evidence" value="ECO:0007669"/>
    <property type="project" value="UniProtKB-UniRule"/>
</dbReference>
<dbReference type="InterPro" id="IPR035979">
    <property type="entry name" value="RBD_domain_sf"/>
</dbReference>
<feature type="region of interest" description="Disordered" evidence="4">
    <location>
        <begin position="334"/>
        <end position="380"/>
    </location>
</feature>
<dbReference type="InterPro" id="IPR012677">
    <property type="entry name" value="Nucleotide-bd_a/b_plait_sf"/>
</dbReference>
<dbReference type="AlphaFoldDB" id="A0AAV7ECG2"/>
<comment type="caution">
    <text evidence="6">The sequence shown here is derived from an EMBL/GenBank/DDBJ whole genome shotgun (WGS) entry which is preliminary data.</text>
</comment>
<feature type="compositionally biased region" description="Low complexity" evidence="4">
    <location>
        <begin position="587"/>
        <end position="605"/>
    </location>
</feature>
<feature type="region of interest" description="Disordered" evidence="4">
    <location>
        <begin position="272"/>
        <end position="291"/>
    </location>
</feature>
<feature type="compositionally biased region" description="Acidic residues" evidence="4">
    <location>
        <begin position="565"/>
        <end position="580"/>
    </location>
</feature>
<dbReference type="SUPFAM" id="SSF54928">
    <property type="entry name" value="RNA-binding domain, RBD"/>
    <property type="match status" value="2"/>
</dbReference>
<evidence type="ECO:0000256" key="3">
    <source>
        <dbReference type="PROSITE-ProRule" id="PRU00176"/>
    </source>
</evidence>
<dbReference type="EMBL" id="JAINDJ010000005">
    <property type="protein sequence ID" value="KAG9445526.1"/>
    <property type="molecule type" value="Genomic_DNA"/>
</dbReference>
<evidence type="ECO:0000313" key="7">
    <source>
        <dbReference type="Proteomes" id="UP000825729"/>
    </source>
</evidence>
<keyword evidence="7" id="KW-1185">Reference proteome</keyword>
<feature type="compositionally biased region" description="Low complexity" evidence="4">
    <location>
        <begin position="350"/>
        <end position="366"/>
    </location>
</feature>
<evidence type="ECO:0000256" key="2">
    <source>
        <dbReference type="ARBA" id="ARBA00022884"/>
    </source>
</evidence>
<feature type="domain" description="RRM" evidence="5">
    <location>
        <begin position="70"/>
        <end position="145"/>
    </location>
</feature>
<organism evidence="6 7">
    <name type="scientific">Aristolochia fimbriata</name>
    <name type="common">White veined hardy Dutchman's pipe vine</name>
    <dbReference type="NCBI Taxonomy" id="158543"/>
    <lineage>
        <taxon>Eukaryota</taxon>
        <taxon>Viridiplantae</taxon>
        <taxon>Streptophyta</taxon>
        <taxon>Embryophyta</taxon>
        <taxon>Tracheophyta</taxon>
        <taxon>Spermatophyta</taxon>
        <taxon>Magnoliopsida</taxon>
        <taxon>Magnoliidae</taxon>
        <taxon>Piperales</taxon>
        <taxon>Aristolochiaceae</taxon>
        <taxon>Aristolochia</taxon>
    </lineage>
</organism>
<accession>A0AAV7ECG2</accession>
<protein>
    <recommendedName>
        <fullName evidence="5">RRM domain-containing protein</fullName>
    </recommendedName>
</protein>
<dbReference type="Gene3D" id="3.30.70.330">
    <property type="match status" value="3"/>
</dbReference>
<evidence type="ECO:0000256" key="4">
    <source>
        <dbReference type="SAM" id="MobiDB-lite"/>
    </source>
</evidence>
<dbReference type="FunFam" id="3.30.70.330:FF:000101">
    <property type="entry name" value="Protein MEI2-like 1"/>
    <property type="match status" value="1"/>
</dbReference>
<dbReference type="PROSITE" id="PS50102">
    <property type="entry name" value="RRM"/>
    <property type="match status" value="2"/>
</dbReference>
<keyword evidence="2 3" id="KW-0694">RNA-binding</keyword>
<sequence>MEGGNAVGLDPGAEEFWPMTTTQTLHNQFALANPQIYYPYPSSSLQVVPYYGAYAPPPGAVARPCGAATRAVLLSSVPAHVSEGRLRRELEAFGAVRTVEAERLGSEGVAVVHFYDLRDAQTAVAEIQQQHMRQQSRLGLQYSLLMRNWPTPTGATVEEAAVVPAAIGGRGLVGGRAVWAQFAVQAAVGPDALNQGTIVVFNLDSEVSANDLKAIFEVYGPVKELRETPYKRQHRFIEFFDVRDAARALSEMNGKEVFGKRLMIEFSRPGGQARRSLNAPQAPASSSPSSNKCFYNIHGSSSSIVAPSASSRRAHRGSLESALRLPRTLYPANKPINRFEERSSRKSRSFHSSSAFSSSSSAQSKQSNRRSSKANKKRVDNNFIFMEQSDPSDTRTTVMIKNIPNKYSQKLFLNMLDNHCIHLNEQIAEGDEEPLSAYDFVYLPIDFNNKCNVGYGFVNLTSPQAAWRLYKTFHNQPWEVFNSRKICEVTYARLQGLETLKEHFRNSKFACDTDEYLPVVFSPPRDGKQLTEPVAVVGHAAVDGGPKIVGGTESRGESSSTVSPGEDEEAPLHLEEEEEAEVRSRLSEVVFTSTTTTTTSCSLSTEAQQQPRPLSCAHVS</sequence>
<name>A0AAV7ECG2_ARIFI</name>
<dbReference type="Pfam" id="PF04059">
    <property type="entry name" value="RRM_2"/>
    <property type="match status" value="1"/>
</dbReference>
<feature type="compositionally biased region" description="Low complexity" evidence="4">
    <location>
        <begin position="279"/>
        <end position="290"/>
    </location>
</feature>
<gene>
    <name evidence="6" type="ORF">H6P81_011654</name>
</gene>
<evidence type="ECO:0000313" key="6">
    <source>
        <dbReference type="EMBL" id="KAG9445526.1"/>
    </source>
</evidence>
<feature type="region of interest" description="Disordered" evidence="4">
    <location>
        <begin position="542"/>
        <end position="620"/>
    </location>
</feature>